<protein>
    <recommendedName>
        <fullName evidence="2">Glycosyltransferase subfamily 4-like N-terminal domain-containing protein</fullName>
    </recommendedName>
</protein>
<evidence type="ECO:0008006" key="2">
    <source>
        <dbReference type="Google" id="ProtNLM"/>
    </source>
</evidence>
<organism evidence="1">
    <name type="scientific">Thermosphaera aggregans</name>
    <dbReference type="NCBI Taxonomy" id="54254"/>
    <lineage>
        <taxon>Archaea</taxon>
        <taxon>Thermoproteota</taxon>
        <taxon>Thermoprotei</taxon>
        <taxon>Desulfurococcales</taxon>
        <taxon>Desulfurococcaceae</taxon>
        <taxon>Thermosphaera</taxon>
    </lineage>
</organism>
<dbReference type="EMBL" id="DSJT01000016">
    <property type="protein sequence ID" value="HEF87268.1"/>
    <property type="molecule type" value="Genomic_DNA"/>
</dbReference>
<gene>
    <name evidence="1" type="ORF">ENP55_03045</name>
</gene>
<proteinExistence type="predicted"/>
<dbReference type="AlphaFoldDB" id="A0A7C2BL13"/>
<comment type="caution">
    <text evidence="1">The sequence shown here is derived from an EMBL/GenBank/DDBJ whole genome shotgun (WGS) entry which is preliminary data.</text>
</comment>
<accession>A0A7C2BL13</accession>
<sequence length="102" mass="11628">MNALIVHPYFEIIGGAEYLALQVSRVLMESGFNVEVLSATPVDVERLNRFFGNGRLPKITIKRVKTADHLSYLSPGRFVRLRKLFIYQSISHCWSRLEGSTT</sequence>
<evidence type="ECO:0000313" key="1">
    <source>
        <dbReference type="EMBL" id="HEF87268.1"/>
    </source>
</evidence>
<reference evidence="1" key="1">
    <citation type="journal article" date="2020" name="mSystems">
        <title>Genome- and Community-Level Interaction Insights into Carbon Utilization and Element Cycling Functions of Hydrothermarchaeota in Hydrothermal Sediment.</title>
        <authorList>
            <person name="Zhou Z."/>
            <person name="Liu Y."/>
            <person name="Xu W."/>
            <person name="Pan J."/>
            <person name="Luo Z.H."/>
            <person name="Li M."/>
        </authorList>
    </citation>
    <scope>NUCLEOTIDE SEQUENCE [LARGE SCALE GENOMIC DNA]</scope>
    <source>
        <strain evidence="1">SpSt-23</strain>
    </source>
</reference>
<name>A0A7C2BL13_9CREN</name>